<sequence>MVNILPRLRTRSIHFIFDWDGTITTKDTIGFMGKIAETKSTSESTWADLEEYYLATHRSHVENYEPKKAKRRTVAEEREWLRSLRSVEESSTRKAEEISLFKGVTAADVRNIANQVISGSEVAIRDGWVELLAEIDIRQKSQTPPNLDIVSIVSANWSQLFIMECLKTSNCPMHVSIPEEPGELRGDQTHTIRIYGNEIQGLQSKEGSSGLLRHPNGRDFRTSDDKSKWIHECNEAKASAAEQPFVIYFGDSMGDFDALLTAGLGVCIRNEPPSRSQQQLLETFDRLNIHVPHILDRDINATGSIVWALNFEEVAEALKKS</sequence>
<dbReference type="AlphaFoldDB" id="A0A6A6R417"/>
<gene>
    <name evidence="1" type="ORF">BU16DRAFT_557819</name>
</gene>
<name>A0A6A6R417_9PEZI</name>
<keyword evidence="2" id="KW-1185">Reference proteome</keyword>
<evidence type="ECO:0000313" key="2">
    <source>
        <dbReference type="Proteomes" id="UP000799750"/>
    </source>
</evidence>
<dbReference type="PANTHER" id="PTHR28181">
    <property type="entry name" value="UPF0655 PROTEIN YCR015C"/>
    <property type="match status" value="1"/>
</dbReference>
<proteinExistence type="predicted"/>
<dbReference type="InterPro" id="IPR023214">
    <property type="entry name" value="HAD_sf"/>
</dbReference>
<dbReference type="EMBL" id="MU004184">
    <property type="protein sequence ID" value="KAF2499498.1"/>
    <property type="molecule type" value="Genomic_DNA"/>
</dbReference>
<dbReference type="PANTHER" id="PTHR28181:SF1">
    <property type="entry name" value="COLD TOLERANCE PROTEIN 1"/>
    <property type="match status" value="1"/>
</dbReference>
<accession>A0A6A6R417</accession>
<dbReference type="InterPro" id="IPR050849">
    <property type="entry name" value="HAD-like_hydrolase_phosphatase"/>
</dbReference>
<dbReference type="InterPro" id="IPR036412">
    <property type="entry name" value="HAD-like_sf"/>
</dbReference>
<reference evidence="1" key="1">
    <citation type="journal article" date="2020" name="Stud. Mycol.">
        <title>101 Dothideomycetes genomes: a test case for predicting lifestyles and emergence of pathogens.</title>
        <authorList>
            <person name="Haridas S."/>
            <person name="Albert R."/>
            <person name="Binder M."/>
            <person name="Bloem J."/>
            <person name="Labutti K."/>
            <person name="Salamov A."/>
            <person name="Andreopoulos B."/>
            <person name="Baker S."/>
            <person name="Barry K."/>
            <person name="Bills G."/>
            <person name="Bluhm B."/>
            <person name="Cannon C."/>
            <person name="Castanera R."/>
            <person name="Culley D."/>
            <person name="Daum C."/>
            <person name="Ezra D."/>
            <person name="Gonzalez J."/>
            <person name="Henrissat B."/>
            <person name="Kuo A."/>
            <person name="Liang C."/>
            <person name="Lipzen A."/>
            <person name="Lutzoni F."/>
            <person name="Magnuson J."/>
            <person name="Mondo S."/>
            <person name="Nolan M."/>
            <person name="Ohm R."/>
            <person name="Pangilinan J."/>
            <person name="Park H.-J."/>
            <person name="Ramirez L."/>
            <person name="Alfaro M."/>
            <person name="Sun H."/>
            <person name="Tritt A."/>
            <person name="Yoshinaga Y."/>
            <person name="Zwiers L.-H."/>
            <person name="Turgeon B."/>
            <person name="Goodwin S."/>
            <person name="Spatafora J."/>
            <person name="Crous P."/>
            <person name="Grigoriev I."/>
        </authorList>
    </citation>
    <scope>NUCLEOTIDE SEQUENCE</scope>
    <source>
        <strain evidence="1">CBS 269.34</strain>
    </source>
</reference>
<evidence type="ECO:0000313" key="1">
    <source>
        <dbReference type="EMBL" id="KAF2499498.1"/>
    </source>
</evidence>
<dbReference type="SUPFAM" id="SSF56784">
    <property type="entry name" value="HAD-like"/>
    <property type="match status" value="1"/>
</dbReference>
<dbReference type="OrthoDB" id="10255128at2759"/>
<dbReference type="Gene3D" id="3.40.50.1000">
    <property type="entry name" value="HAD superfamily/HAD-like"/>
    <property type="match status" value="1"/>
</dbReference>
<protein>
    <recommendedName>
        <fullName evidence="3">HAD-like protein</fullName>
    </recommendedName>
</protein>
<organism evidence="1 2">
    <name type="scientific">Lophium mytilinum</name>
    <dbReference type="NCBI Taxonomy" id="390894"/>
    <lineage>
        <taxon>Eukaryota</taxon>
        <taxon>Fungi</taxon>
        <taxon>Dikarya</taxon>
        <taxon>Ascomycota</taxon>
        <taxon>Pezizomycotina</taxon>
        <taxon>Dothideomycetes</taxon>
        <taxon>Pleosporomycetidae</taxon>
        <taxon>Mytilinidiales</taxon>
        <taxon>Mytilinidiaceae</taxon>
        <taxon>Lophium</taxon>
    </lineage>
</organism>
<evidence type="ECO:0008006" key="3">
    <source>
        <dbReference type="Google" id="ProtNLM"/>
    </source>
</evidence>
<dbReference type="Proteomes" id="UP000799750">
    <property type="component" value="Unassembled WGS sequence"/>
</dbReference>